<dbReference type="FunFam" id="1.20.1640.10:FF:000001">
    <property type="entry name" value="Efflux pump membrane transporter"/>
    <property type="match status" value="1"/>
</dbReference>
<feature type="transmembrane region" description="Helical" evidence="9">
    <location>
        <begin position="909"/>
        <end position="928"/>
    </location>
</feature>
<keyword evidence="4" id="KW-0997">Cell inner membrane</keyword>
<evidence type="ECO:0000256" key="8">
    <source>
        <dbReference type="SAM" id="MobiDB-lite"/>
    </source>
</evidence>
<dbReference type="GO" id="GO:0005886">
    <property type="term" value="C:plasma membrane"/>
    <property type="evidence" value="ECO:0007669"/>
    <property type="project" value="UniProtKB-SubCell"/>
</dbReference>
<evidence type="ECO:0000256" key="2">
    <source>
        <dbReference type="ARBA" id="ARBA00022448"/>
    </source>
</evidence>
<evidence type="ECO:0000256" key="3">
    <source>
        <dbReference type="ARBA" id="ARBA00022475"/>
    </source>
</evidence>
<keyword evidence="11" id="KW-1185">Reference proteome</keyword>
<comment type="subcellular location">
    <subcellularLocation>
        <location evidence="1">Cell inner membrane</location>
        <topology evidence="1">Multi-pass membrane protein</topology>
    </subcellularLocation>
</comment>
<evidence type="ECO:0000313" key="10">
    <source>
        <dbReference type="EMBL" id="MCP1677030.1"/>
    </source>
</evidence>
<feature type="region of interest" description="Disordered" evidence="8">
    <location>
        <begin position="1026"/>
        <end position="1046"/>
    </location>
</feature>
<keyword evidence="3" id="KW-1003">Cell membrane</keyword>
<accession>A0AAE3KCL3</accession>
<feature type="transmembrane region" description="Helical" evidence="9">
    <location>
        <begin position="385"/>
        <end position="409"/>
    </location>
</feature>
<feature type="transmembrane region" description="Helical" evidence="9">
    <location>
        <begin position="521"/>
        <end position="539"/>
    </location>
</feature>
<evidence type="ECO:0000256" key="5">
    <source>
        <dbReference type="ARBA" id="ARBA00022692"/>
    </source>
</evidence>
<dbReference type="SUPFAM" id="SSF82866">
    <property type="entry name" value="Multidrug efflux transporter AcrB transmembrane domain"/>
    <property type="match status" value="2"/>
</dbReference>
<evidence type="ECO:0000313" key="11">
    <source>
        <dbReference type="Proteomes" id="UP001205843"/>
    </source>
</evidence>
<dbReference type="Pfam" id="PF00873">
    <property type="entry name" value="ACR_tran"/>
    <property type="match status" value="1"/>
</dbReference>
<dbReference type="PANTHER" id="PTHR32063">
    <property type="match status" value="1"/>
</dbReference>
<feature type="transmembrane region" description="Helical" evidence="9">
    <location>
        <begin position="359"/>
        <end position="379"/>
    </location>
</feature>
<keyword evidence="2" id="KW-0813">Transport</keyword>
<feature type="transmembrane region" description="Helical" evidence="9">
    <location>
        <begin position="462"/>
        <end position="485"/>
    </location>
</feature>
<dbReference type="SUPFAM" id="SSF82693">
    <property type="entry name" value="Multidrug efflux transporter AcrB pore domain, PN1, PN2, PC1 and PC2 subdomains"/>
    <property type="match status" value="3"/>
</dbReference>
<evidence type="ECO:0000256" key="4">
    <source>
        <dbReference type="ARBA" id="ARBA00022519"/>
    </source>
</evidence>
<dbReference type="PANTHER" id="PTHR32063:SF14">
    <property type="entry name" value="BLL4319 PROTEIN"/>
    <property type="match status" value="1"/>
</dbReference>
<gene>
    <name evidence="10" type="ORF">J2T57_004204</name>
</gene>
<dbReference type="GO" id="GO:0042910">
    <property type="term" value="F:xenobiotic transmembrane transporter activity"/>
    <property type="evidence" value="ECO:0007669"/>
    <property type="project" value="TreeGrafter"/>
</dbReference>
<protein>
    <submittedName>
        <fullName evidence="10">Multidrug efflux pump</fullName>
    </submittedName>
</protein>
<dbReference type="Proteomes" id="UP001205843">
    <property type="component" value="Unassembled WGS sequence"/>
</dbReference>
<evidence type="ECO:0000256" key="9">
    <source>
        <dbReference type="SAM" id="Phobius"/>
    </source>
</evidence>
<dbReference type="PRINTS" id="PR00702">
    <property type="entry name" value="ACRIFLAVINRP"/>
</dbReference>
<evidence type="ECO:0000256" key="1">
    <source>
        <dbReference type="ARBA" id="ARBA00004429"/>
    </source>
</evidence>
<feature type="transmembrane region" description="Helical" evidence="9">
    <location>
        <begin position="333"/>
        <end position="352"/>
    </location>
</feature>
<evidence type="ECO:0000256" key="6">
    <source>
        <dbReference type="ARBA" id="ARBA00022989"/>
    </source>
</evidence>
<feature type="transmembrane region" description="Helical" evidence="9">
    <location>
        <begin position="877"/>
        <end position="897"/>
    </location>
</feature>
<feature type="transmembrane region" description="Helical" evidence="9">
    <location>
        <begin position="12"/>
        <end position="32"/>
    </location>
</feature>
<dbReference type="RefSeq" id="WP_253484899.1">
    <property type="nucleotide sequence ID" value="NZ_JALJXV010000013.1"/>
</dbReference>
<dbReference type="Gene3D" id="3.30.70.1430">
    <property type="entry name" value="Multidrug efflux transporter AcrB pore domain"/>
    <property type="match status" value="2"/>
</dbReference>
<comment type="caution">
    <text evidence="10">The sequence shown here is derived from an EMBL/GenBank/DDBJ whole genome shotgun (WGS) entry which is preliminary data.</text>
</comment>
<proteinExistence type="predicted"/>
<name>A0AAE3KCL3_9GAMM</name>
<reference evidence="10" key="1">
    <citation type="submission" date="2022-03" db="EMBL/GenBank/DDBJ databases">
        <title>Genomic Encyclopedia of Type Strains, Phase III (KMG-III): the genomes of soil and plant-associated and newly described type strains.</title>
        <authorList>
            <person name="Whitman W."/>
        </authorList>
    </citation>
    <scope>NUCLEOTIDE SEQUENCE</scope>
    <source>
        <strain evidence="10">ANL 6-2</strain>
    </source>
</reference>
<feature type="transmembrane region" description="Helical" evidence="9">
    <location>
        <begin position="981"/>
        <end position="1004"/>
    </location>
</feature>
<dbReference type="Gene3D" id="1.20.1640.10">
    <property type="entry name" value="Multidrug efflux transporter AcrB transmembrane domain"/>
    <property type="match status" value="2"/>
</dbReference>
<feature type="transmembrane region" description="Helical" evidence="9">
    <location>
        <begin position="430"/>
        <end position="450"/>
    </location>
</feature>
<organism evidence="10 11">
    <name type="scientific">Natronocella acetinitrilica</name>
    <dbReference type="NCBI Taxonomy" id="414046"/>
    <lineage>
        <taxon>Bacteria</taxon>
        <taxon>Pseudomonadati</taxon>
        <taxon>Pseudomonadota</taxon>
        <taxon>Gammaproteobacteria</taxon>
        <taxon>Chromatiales</taxon>
        <taxon>Ectothiorhodospiraceae</taxon>
        <taxon>Natronocella</taxon>
    </lineage>
</organism>
<feature type="transmembrane region" description="Helical" evidence="9">
    <location>
        <begin position="948"/>
        <end position="969"/>
    </location>
</feature>
<feature type="transmembrane region" description="Helical" evidence="9">
    <location>
        <begin position="851"/>
        <end position="871"/>
    </location>
</feature>
<evidence type="ECO:0000256" key="7">
    <source>
        <dbReference type="ARBA" id="ARBA00023136"/>
    </source>
</evidence>
<dbReference type="EMBL" id="JALJXV010000013">
    <property type="protein sequence ID" value="MCP1677030.1"/>
    <property type="molecule type" value="Genomic_DNA"/>
</dbReference>
<dbReference type="Gene3D" id="3.30.2090.10">
    <property type="entry name" value="Multidrug efflux transporter AcrB TolC docking domain, DN and DC subdomains"/>
    <property type="match status" value="2"/>
</dbReference>
<dbReference type="SUPFAM" id="SSF82714">
    <property type="entry name" value="Multidrug efflux transporter AcrB TolC docking domain, DN and DC subdomains"/>
    <property type="match status" value="2"/>
</dbReference>
<feature type="compositionally biased region" description="Basic and acidic residues" evidence="8">
    <location>
        <begin position="1026"/>
        <end position="1038"/>
    </location>
</feature>
<dbReference type="AlphaFoldDB" id="A0AAE3KCL3"/>
<keyword evidence="7 9" id="KW-0472">Membrane</keyword>
<keyword evidence="6 9" id="KW-1133">Transmembrane helix</keyword>
<dbReference type="InterPro" id="IPR001036">
    <property type="entry name" value="Acrflvin-R"/>
</dbReference>
<dbReference type="Gene3D" id="3.30.70.1440">
    <property type="entry name" value="Multidrug efflux transporter AcrB pore domain"/>
    <property type="match status" value="1"/>
</dbReference>
<keyword evidence="5 9" id="KW-0812">Transmembrane</keyword>
<dbReference type="Gene3D" id="3.30.70.1320">
    <property type="entry name" value="Multidrug efflux transporter AcrB pore domain like"/>
    <property type="match status" value="1"/>
</dbReference>
<dbReference type="InterPro" id="IPR027463">
    <property type="entry name" value="AcrB_DN_DC_subdom"/>
</dbReference>
<sequence length="1046" mass="113078">MIVSEISVKRPVLATVVSLLIVVLGIASLTQLPVREYPDIDPPVVSVTTEYIGAGPEVMNNEITEVLESAISGVDGIRNITSESREGRAETTIEFNLSRDIDNAANDVRDAINRVGANLPTDADPPVVTKTEADARPMMWLAMTSDRLTAAEMTDLAERQLVDRLSVLEGVSQIRIGGERRYAMRLWLNREAMAARGVTVEDIENTLRRNNLELPAGQVESVTRTLNVRADSRLNTPDEFERLVIRREGDVPIRIGDIASVMRGVEDDRAILRNNGRNAIGLGIIRQSQANIIEVSDLVRTELDAIRPSLPEGVEIAEAYNQSVFISESIKEVLITLSIAVGLVVLVIFIFLRSVRATLVPAVTIPVAVIGAFSVMAPLGFSVNVLTLLALVLAIGLVVDDAIVMLENIQRRVDEGEPRLLAAYRGSKQVGFAIVATTVTLIAVFVPIAFMEGNVGRLFTEFGFVLAAAVAFSSIVALTLAPMLCSKWLRPVSSSRGLVGATEVFFVKLTAGYRWLLVRALGMPVVIIAGAVVVALVAVKLGQMLPEELSPTEDRGVFIIPSSAPQGSTAEYTDRNVRLIEEIVNPLLESGDATRVFSIVGFRDRFDSAFTIVGLAPWSERDRRQQDMVAEVFPQIASIPGIRAFAVNPPGLGQSGFQQPVQFVIGGPDYETVEEWGERVLARAQENSQLLNADLDYEETRPQLNVRIDRELAADLDIPVEAIGRTLQTMLASRTVTTYLDRGREYDVRLQASRQERSSPSDLEEIFVRSGNNGQLVPLSSLITLEESGAAPVLSRVDRLPSVTLTASLAPGYDLGSALRFLESAASDELPDEARISYLGQSQEFMSTSGAIYFTFALALLVVFLVLSAQFESFVHPAIILLSVPLAITGALLALFLTGITLNVYSQIGMILLIGLMAKNGILIVEFANQLRDEGYNVLDAITEGAVLRFRPILMTAVSTVFGALPLVLASGAGAESRASIGVVVIGGLALATVLTLFLTPVLYNLLARFTRSAGAVAADLEQLASEERASGRRDRGPQTESPQAG</sequence>